<organism evidence="1 2">
    <name type="scientific">Elysia crispata</name>
    <name type="common">lettuce slug</name>
    <dbReference type="NCBI Taxonomy" id="231223"/>
    <lineage>
        <taxon>Eukaryota</taxon>
        <taxon>Metazoa</taxon>
        <taxon>Spiralia</taxon>
        <taxon>Lophotrochozoa</taxon>
        <taxon>Mollusca</taxon>
        <taxon>Gastropoda</taxon>
        <taxon>Heterobranchia</taxon>
        <taxon>Euthyneura</taxon>
        <taxon>Panpulmonata</taxon>
        <taxon>Sacoglossa</taxon>
        <taxon>Placobranchoidea</taxon>
        <taxon>Plakobranchidae</taxon>
        <taxon>Elysia</taxon>
    </lineage>
</organism>
<dbReference type="EMBL" id="JAWDGP010002971">
    <property type="protein sequence ID" value="KAK3778369.1"/>
    <property type="molecule type" value="Genomic_DNA"/>
</dbReference>
<dbReference type="Proteomes" id="UP001283361">
    <property type="component" value="Unassembled WGS sequence"/>
</dbReference>
<sequence length="133" mass="14603">MAGMPAIVAELREAYDHSNQEEMGTPGGVDASVHLEGSPLVAHDGVGENSTASLRSGQPSRNTFLLEHVPFSSFMPANSRHHFQEERLIFPPIFPFKFDNGFIGHSVKGVSGDLSTMSLWSHEEVTSLYMLIF</sequence>
<evidence type="ECO:0000313" key="1">
    <source>
        <dbReference type="EMBL" id="KAK3778369.1"/>
    </source>
</evidence>
<gene>
    <name evidence="1" type="ORF">RRG08_052224</name>
</gene>
<protein>
    <submittedName>
        <fullName evidence="1">Uncharacterized protein</fullName>
    </submittedName>
</protein>
<comment type="caution">
    <text evidence="1">The sequence shown here is derived from an EMBL/GenBank/DDBJ whole genome shotgun (WGS) entry which is preliminary data.</text>
</comment>
<keyword evidence="2" id="KW-1185">Reference proteome</keyword>
<accession>A0AAE0ZZB7</accession>
<proteinExistence type="predicted"/>
<dbReference type="AlphaFoldDB" id="A0AAE0ZZB7"/>
<evidence type="ECO:0000313" key="2">
    <source>
        <dbReference type="Proteomes" id="UP001283361"/>
    </source>
</evidence>
<name>A0AAE0ZZB7_9GAST</name>
<reference evidence="1" key="1">
    <citation type="journal article" date="2023" name="G3 (Bethesda)">
        <title>A reference genome for the long-term kleptoplast-retaining sea slug Elysia crispata morphotype clarki.</title>
        <authorList>
            <person name="Eastman K.E."/>
            <person name="Pendleton A.L."/>
            <person name="Shaikh M.A."/>
            <person name="Suttiyut T."/>
            <person name="Ogas R."/>
            <person name="Tomko P."/>
            <person name="Gavelis G."/>
            <person name="Widhalm J.R."/>
            <person name="Wisecaver J.H."/>
        </authorList>
    </citation>
    <scope>NUCLEOTIDE SEQUENCE</scope>
    <source>
        <strain evidence="1">ECLA1</strain>
    </source>
</reference>